<dbReference type="PANTHER" id="PTHR43407">
    <property type="entry name" value="GLUTAMINE SYNTHETASE"/>
    <property type="match status" value="1"/>
</dbReference>
<evidence type="ECO:0000256" key="2">
    <source>
        <dbReference type="ARBA" id="ARBA00012937"/>
    </source>
</evidence>
<feature type="domain" description="GS catalytic" evidence="5">
    <location>
        <begin position="129"/>
        <end position="556"/>
    </location>
</feature>
<accession>A0A6N7X1A7</accession>
<gene>
    <name evidence="6" type="ORF">FYJ71_02795</name>
</gene>
<organism evidence="6 7">
    <name type="scientific">Peptostreptococcus porci</name>
    <dbReference type="NCBI Taxonomy" id="2652282"/>
    <lineage>
        <taxon>Bacteria</taxon>
        <taxon>Bacillati</taxon>
        <taxon>Bacillota</taxon>
        <taxon>Clostridia</taxon>
        <taxon>Peptostreptococcales</taxon>
        <taxon>Peptostreptococcaceae</taxon>
        <taxon>Peptostreptococcus</taxon>
    </lineage>
</organism>
<evidence type="ECO:0000256" key="1">
    <source>
        <dbReference type="ARBA" id="ARBA00009897"/>
    </source>
</evidence>
<dbReference type="GO" id="GO:0019740">
    <property type="term" value="P:nitrogen utilization"/>
    <property type="evidence" value="ECO:0007669"/>
    <property type="project" value="TreeGrafter"/>
</dbReference>
<dbReference type="Gene3D" id="3.30.590.10">
    <property type="entry name" value="Glutamine synthetase/guanido kinase, catalytic domain"/>
    <property type="match status" value="1"/>
</dbReference>
<sequence>MSELLYYIKKDEHSSDALEKILSDNKNIKFVSLMGVDLGGNATDEKIPVSLFLDDIDSFLNSSIQTDGSSVELHDIATLNNAKVDLMADKDATWFVDYNHNFYDEETDKPVGTLKIPAFLIHDNKKVCSRATLKRAEEHFKQSILDIINKYPQVLDNTDINSPEEIESIGLTSATELEFWVNTPEDKADLEKLFVSQSLKEQYWKRTHGIIRTCLEMCLIELERYGLEPEMAHKEVGGIHSSINNEGSTNHAMEQLEISWKFNTPLQAADNELLVREVVYDIFESHGLEVSFKAKPIHGVAGSGAHTHVGVSAKLKNGKFVNLFAPKNLREDYLSPIGYGALMGILKNYEVLAPIVTNTNDGFNRLVPGFEAPVCTVTSLGHSYEIPSRNRSVLVGLIRDIENPKTLRFELRSPNPQSNKYLVISGCYQTMLDGILAVVENGKFDTKELEKEISKSEEETGFYLEEGRKYRDENNVFEFYTLEERNKMFGIPPATVYEAMLNFENYPEKLKVLTCGDVFTESILTSFKAGSLDKWKKKLSSRIIDRNIRLLRTFVKLHTGENMDALDEVMWDSIVQIKFDLMKNTLKGPSIYGMIKNAIDLGNFKEASDLQIIAKSKMEEIQQLYVNYRKNIY</sequence>
<dbReference type="Pfam" id="PF00120">
    <property type="entry name" value="Gln-synt_C"/>
    <property type="match status" value="1"/>
</dbReference>
<comment type="caution">
    <text evidence="6">The sequence shown here is derived from an EMBL/GenBank/DDBJ whole genome shotgun (WGS) entry which is preliminary data.</text>
</comment>
<evidence type="ECO:0000259" key="5">
    <source>
        <dbReference type="PROSITE" id="PS51987"/>
    </source>
</evidence>
<dbReference type="GO" id="GO:0004356">
    <property type="term" value="F:glutamine synthetase activity"/>
    <property type="evidence" value="ECO:0007669"/>
    <property type="project" value="UniProtKB-EC"/>
</dbReference>
<evidence type="ECO:0000313" key="6">
    <source>
        <dbReference type="EMBL" id="MST61901.1"/>
    </source>
</evidence>
<evidence type="ECO:0000256" key="3">
    <source>
        <dbReference type="PROSITE-ProRule" id="PRU01331"/>
    </source>
</evidence>
<proteinExistence type="inferred from homology"/>
<dbReference type="RefSeq" id="WP_154537275.1">
    <property type="nucleotide sequence ID" value="NZ_JAQYHJ010000057.1"/>
</dbReference>
<name>A0A6N7X1A7_9FIRM</name>
<dbReference type="SMART" id="SM01230">
    <property type="entry name" value="Gln-synt_C"/>
    <property type="match status" value="1"/>
</dbReference>
<dbReference type="InterPro" id="IPR014746">
    <property type="entry name" value="Gln_synth/guanido_kin_cat_dom"/>
</dbReference>
<dbReference type="AlphaFoldDB" id="A0A6N7X1A7"/>
<dbReference type="InterPro" id="IPR008146">
    <property type="entry name" value="Gln_synth_cat_dom"/>
</dbReference>
<dbReference type="EMBL" id="VUNE01000001">
    <property type="protein sequence ID" value="MST61901.1"/>
    <property type="molecule type" value="Genomic_DNA"/>
</dbReference>
<evidence type="ECO:0000256" key="4">
    <source>
        <dbReference type="RuleBase" id="RU000384"/>
    </source>
</evidence>
<dbReference type="GO" id="GO:0006542">
    <property type="term" value="P:glutamine biosynthetic process"/>
    <property type="evidence" value="ECO:0007669"/>
    <property type="project" value="TreeGrafter"/>
</dbReference>
<dbReference type="PANTHER" id="PTHR43407:SF1">
    <property type="entry name" value="LENGSIN"/>
    <property type="match status" value="1"/>
</dbReference>
<dbReference type="EC" id="6.3.1.2" evidence="2"/>
<dbReference type="GO" id="GO:0005737">
    <property type="term" value="C:cytoplasm"/>
    <property type="evidence" value="ECO:0007669"/>
    <property type="project" value="TreeGrafter"/>
</dbReference>
<dbReference type="Proteomes" id="UP000440713">
    <property type="component" value="Unassembled WGS sequence"/>
</dbReference>
<evidence type="ECO:0000313" key="7">
    <source>
        <dbReference type="Proteomes" id="UP000440713"/>
    </source>
</evidence>
<dbReference type="GO" id="GO:0016020">
    <property type="term" value="C:membrane"/>
    <property type="evidence" value="ECO:0007669"/>
    <property type="project" value="TreeGrafter"/>
</dbReference>
<keyword evidence="7" id="KW-1185">Reference proteome</keyword>
<reference evidence="6 7" key="1">
    <citation type="submission" date="2019-08" db="EMBL/GenBank/DDBJ databases">
        <title>In-depth cultivation of the pig gut microbiome towards novel bacterial diversity and tailored functional studies.</title>
        <authorList>
            <person name="Wylensek D."/>
            <person name="Hitch T.C.A."/>
            <person name="Clavel T."/>
        </authorList>
    </citation>
    <scope>NUCLEOTIDE SEQUENCE [LARGE SCALE GENOMIC DNA]</scope>
    <source>
        <strain evidence="6 7">WCA-SAB-591-4A-A</strain>
    </source>
</reference>
<dbReference type="SUPFAM" id="SSF55931">
    <property type="entry name" value="Glutamine synthetase/guanido kinase"/>
    <property type="match status" value="1"/>
</dbReference>
<comment type="similarity">
    <text evidence="1 3 4">Belongs to the glutamine synthetase family.</text>
</comment>
<dbReference type="PROSITE" id="PS51987">
    <property type="entry name" value="GS_CATALYTIC"/>
    <property type="match status" value="1"/>
</dbReference>
<protein>
    <recommendedName>
        <fullName evidence="2">glutamine synthetase</fullName>
        <ecNumber evidence="2">6.3.1.2</ecNumber>
    </recommendedName>
</protein>